<dbReference type="InterPro" id="IPR034139">
    <property type="entry name" value="TOPRIM_OLD"/>
</dbReference>
<dbReference type="Pfam" id="PF13304">
    <property type="entry name" value="AAA_21"/>
    <property type="match status" value="1"/>
</dbReference>
<dbReference type="EMBL" id="FWFO01000001">
    <property type="protein sequence ID" value="SLN35171.1"/>
    <property type="molecule type" value="Genomic_DNA"/>
</dbReference>
<name>A0A1Y5SAL8_9RHOB</name>
<sequence length="547" mass="60906">MIESIELTCGPTHVSDPVKWNQRPGLTIFVGPNNSGKSALLDDLYNWWPTRGSTKRSSLNDVQLTPFQPSMFEEHPKFRGSNDKDSIVHSGTNATRAMWAHQFERYWGDHEAREFRLDLSIWMNGTNRLDMLTDETDADLQSPTTPLARLLADDDRRAEFQAAVFSGLNHFPIVDWITEYGTLNLAFSPDKPDVKVEKSFTPEMQEYLAQSNLSSRASSGFKAYTGILGTLYATDYKLILIDEPEAFLHPPLARTLGKQVAEQAKDRHVFVATHSADFLMGAVDSGASVRVVRLQYQDGVATACMLDSEDLKQFMTDPLLRSSNVLSGLFAQSVIVAEADTDRNFYQEINNRLLAEGDGRGIENAVFLNAHEKSTVPRIVAMLRKMGVPTAGIVDVDVVADRSGAWTNQLRAVGIPSSMHSELSCERKTILHNMKENSSDPTGKSYKNEGAIDLLSNGELKAARSWLRELANFGLFVVPIGELEHWLPELEVREKGRPWLGKIFSKMGSDPKAPDYIHPAKGDVWDFIADCNAWLTNPARQGMGGVE</sequence>
<dbReference type="SMART" id="SM00382">
    <property type="entry name" value="AAA"/>
    <property type="match status" value="1"/>
</dbReference>
<dbReference type="RefSeq" id="WP_085795228.1">
    <property type="nucleotide sequence ID" value="NZ_FWFO01000001.1"/>
</dbReference>
<proteinExistence type="predicted"/>
<reference evidence="2 3" key="1">
    <citation type="submission" date="2017-03" db="EMBL/GenBank/DDBJ databases">
        <authorList>
            <person name="Afonso C.L."/>
            <person name="Miller P.J."/>
            <person name="Scott M.A."/>
            <person name="Spackman E."/>
            <person name="Goraichik I."/>
            <person name="Dimitrov K.M."/>
            <person name="Suarez D.L."/>
            <person name="Swayne D.E."/>
        </authorList>
    </citation>
    <scope>NUCLEOTIDE SEQUENCE [LARGE SCALE GENOMIC DNA]</scope>
    <source>
        <strain evidence="2 3">CECT 7639</strain>
    </source>
</reference>
<dbReference type="InterPro" id="IPR051396">
    <property type="entry name" value="Bact_Antivir_Def_Nuclease"/>
</dbReference>
<dbReference type="PANTHER" id="PTHR43581:SF2">
    <property type="entry name" value="EXCINUCLEASE ATPASE SUBUNIT"/>
    <property type="match status" value="1"/>
</dbReference>
<dbReference type="Proteomes" id="UP000193077">
    <property type="component" value="Unassembled WGS sequence"/>
</dbReference>
<dbReference type="PANTHER" id="PTHR43581">
    <property type="entry name" value="ATP/GTP PHOSPHATASE"/>
    <property type="match status" value="1"/>
</dbReference>
<dbReference type="SUPFAM" id="SSF52540">
    <property type="entry name" value="P-loop containing nucleoside triphosphate hydrolases"/>
    <property type="match status" value="1"/>
</dbReference>
<gene>
    <name evidence="2" type="ORF">TRL7639_01644</name>
</gene>
<protein>
    <recommendedName>
        <fullName evidence="1">AAA+ ATPase domain-containing protein</fullName>
    </recommendedName>
</protein>
<dbReference type="GO" id="GO:0005524">
    <property type="term" value="F:ATP binding"/>
    <property type="evidence" value="ECO:0007669"/>
    <property type="project" value="InterPro"/>
</dbReference>
<keyword evidence="3" id="KW-1185">Reference proteome</keyword>
<evidence type="ECO:0000259" key="1">
    <source>
        <dbReference type="SMART" id="SM00382"/>
    </source>
</evidence>
<dbReference type="Gene3D" id="3.40.50.300">
    <property type="entry name" value="P-loop containing nucleotide triphosphate hydrolases"/>
    <property type="match status" value="1"/>
</dbReference>
<dbReference type="InterPro" id="IPR027417">
    <property type="entry name" value="P-loop_NTPase"/>
</dbReference>
<dbReference type="GO" id="GO:0016887">
    <property type="term" value="F:ATP hydrolysis activity"/>
    <property type="evidence" value="ECO:0007669"/>
    <property type="project" value="InterPro"/>
</dbReference>
<feature type="domain" description="AAA+ ATPase" evidence="1">
    <location>
        <begin position="23"/>
        <end position="298"/>
    </location>
</feature>
<organism evidence="2 3">
    <name type="scientific">Falsiruegeria litorea R37</name>
    <dbReference type="NCBI Taxonomy" id="1200284"/>
    <lineage>
        <taxon>Bacteria</taxon>
        <taxon>Pseudomonadati</taxon>
        <taxon>Pseudomonadota</taxon>
        <taxon>Alphaproteobacteria</taxon>
        <taxon>Rhodobacterales</taxon>
        <taxon>Roseobacteraceae</taxon>
        <taxon>Falsiruegeria</taxon>
    </lineage>
</organism>
<dbReference type="InterPro" id="IPR003959">
    <property type="entry name" value="ATPase_AAA_core"/>
</dbReference>
<dbReference type="OrthoDB" id="9816534at2"/>
<accession>A0A1Y5SAL8</accession>
<dbReference type="InterPro" id="IPR003593">
    <property type="entry name" value="AAA+_ATPase"/>
</dbReference>
<evidence type="ECO:0000313" key="2">
    <source>
        <dbReference type="EMBL" id="SLN35171.1"/>
    </source>
</evidence>
<evidence type="ECO:0000313" key="3">
    <source>
        <dbReference type="Proteomes" id="UP000193077"/>
    </source>
</evidence>
<dbReference type="Pfam" id="PF20469">
    <property type="entry name" value="OLD-like_TOPRIM"/>
    <property type="match status" value="1"/>
</dbReference>
<dbReference type="AlphaFoldDB" id="A0A1Y5SAL8"/>